<dbReference type="InterPro" id="IPR013766">
    <property type="entry name" value="Thioredoxin_domain"/>
</dbReference>
<dbReference type="GO" id="GO:0030313">
    <property type="term" value="C:cell envelope"/>
    <property type="evidence" value="ECO:0007669"/>
    <property type="project" value="UniProtKB-SubCell"/>
</dbReference>
<evidence type="ECO:0000259" key="5">
    <source>
        <dbReference type="PROSITE" id="PS51352"/>
    </source>
</evidence>
<evidence type="ECO:0000256" key="1">
    <source>
        <dbReference type="ARBA" id="ARBA00004196"/>
    </source>
</evidence>
<keyword evidence="3" id="KW-1015">Disulfide bond</keyword>
<evidence type="ECO:0000256" key="4">
    <source>
        <dbReference type="ARBA" id="ARBA00023284"/>
    </source>
</evidence>
<dbReference type="AlphaFoldDB" id="A0A933GNE7"/>
<evidence type="ECO:0000313" key="7">
    <source>
        <dbReference type="Proteomes" id="UP000772181"/>
    </source>
</evidence>
<dbReference type="InterPro" id="IPR017937">
    <property type="entry name" value="Thioredoxin_CS"/>
</dbReference>
<dbReference type="GO" id="GO:0016491">
    <property type="term" value="F:oxidoreductase activity"/>
    <property type="evidence" value="ECO:0007669"/>
    <property type="project" value="InterPro"/>
</dbReference>
<sequence>MVGISADKIGPQMGSYAPNFTLKDLNGKTVSLTDYRGKVVFLNLWATWCPPCREEMPSMQKLYDQLQGQEFEILAVSIDSDGARSVGPFMNKYGLTFPALLDTDNRVARLYRVTGVPESFIIDKKGVIKKKIIGPMDWSSESARSFFYSLLKETP</sequence>
<accession>A0A933GNE7</accession>
<evidence type="ECO:0000256" key="2">
    <source>
        <dbReference type="ARBA" id="ARBA00022748"/>
    </source>
</evidence>
<dbReference type="SUPFAM" id="SSF52833">
    <property type="entry name" value="Thioredoxin-like"/>
    <property type="match status" value="1"/>
</dbReference>
<proteinExistence type="predicted"/>
<dbReference type="InterPro" id="IPR036249">
    <property type="entry name" value="Thioredoxin-like_sf"/>
</dbReference>
<dbReference type="GO" id="GO:0016209">
    <property type="term" value="F:antioxidant activity"/>
    <property type="evidence" value="ECO:0007669"/>
    <property type="project" value="InterPro"/>
</dbReference>
<feature type="domain" description="Thioredoxin" evidence="5">
    <location>
        <begin position="11"/>
        <end position="152"/>
    </location>
</feature>
<dbReference type="PANTHER" id="PTHR42852:SF6">
    <property type="entry name" value="THIOL:DISULFIDE INTERCHANGE PROTEIN DSBE"/>
    <property type="match status" value="1"/>
</dbReference>
<dbReference type="Pfam" id="PF00578">
    <property type="entry name" value="AhpC-TSA"/>
    <property type="match status" value="1"/>
</dbReference>
<dbReference type="InterPro" id="IPR000866">
    <property type="entry name" value="AhpC/TSA"/>
</dbReference>
<keyword evidence="2" id="KW-0201">Cytochrome c-type biogenesis</keyword>
<dbReference type="PROSITE" id="PS00194">
    <property type="entry name" value="THIOREDOXIN_1"/>
    <property type="match status" value="1"/>
</dbReference>
<gene>
    <name evidence="6" type="ORF">HY730_08100</name>
</gene>
<comment type="subcellular location">
    <subcellularLocation>
        <location evidence="1">Cell envelope</location>
    </subcellularLocation>
</comment>
<comment type="caution">
    <text evidence="6">The sequence shown here is derived from an EMBL/GenBank/DDBJ whole genome shotgun (WGS) entry which is preliminary data.</text>
</comment>
<organism evidence="6 7">
    <name type="scientific">Tectimicrobiota bacterium</name>
    <dbReference type="NCBI Taxonomy" id="2528274"/>
    <lineage>
        <taxon>Bacteria</taxon>
        <taxon>Pseudomonadati</taxon>
        <taxon>Nitrospinota/Tectimicrobiota group</taxon>
        <taxon>Candidatus Tectimicrobiota</taxon>
    </lineage>
</organism>
<dbReference type="EMBL" id="JACQWF010000357">
    <property type="protein sequence ID" value="MBI4596320.1"/>
    <property type="molecule type" value="Genomic_DNA"/>
</dbReference>
<dbReference type="PANTHER" id="PTHR42852">
    <property type="entry name" value="THIOL:DISULFIDE INTERCHANGE PROTEIN DSBE"/>
    <property type="match status" value="1"/>
</dbReference>
<evidence type="ECO:0000313" key="6">
    <source>
        <dbReference type="EMBL" id="MBI4596320.1"/>
    </source>
</evidence>
<dbReference type="PROSITE" id="PS51352">
    <property type="entry name" value="THIOREDOXIN_2"/>
    <property type="match status" value="1"/>
</dbReference>
<dbReference type="Proteomes" id="UP000772181">
    <property type="component" value="Unassembled WGS sequence"/>
</dbReference>
<dbReference type="InterPro" id="IPR050553">
    <property type="entry name" value="Thioredoxin_ResA/DsbE_sf"/>
</dbReference>
<keyword evidence="4" id="KW-0676">Redox-active center</keyword>
<name>A0A933GNE7_UNCTE</name>
<dbReference type="GO" id="GO:0017004">
    <property type="term" value="P:cytochrome complex assembly"/>
    <property type="evidence" value="ECO:0007669"/>
    <property type="project" value="UniProtKB-KW"/>
</dbReference>
<dbReference type="Gene3D" id="3.40.30.10">
    <property type="entry name" value="Glutaredoxin"/>
    <property type="match status" value="1"/>
</dbReference>
<evidence type="ECO:0000256" key="3">
    <source>
        <dbReference type="ARBA" id="ARBA00023157"/>
    </source>
</evidence>
<reference evidence="6" key="1">
    <citation type="submission" date="2020-07" db="EMBL/GenBank/DDBJ databases">
        <title>Huge and variable diversity of episymbiotic CPR bacteria and DPANN archaea in groundwater ecosystems.</title>
        <authorList>
            <person name="He C.Y."/>
            <person name="Keren R."/>
            <person name="Whittaker M."/>
            <person name="Farag I.F."/>
            <person name="Doudna J."/>
            <person name="Cate J.H.D."/>
            <person name="Banfield J.F."/>
        </authorList>
    </citation>
    <scope>NUCLEOTIDE SEQUENCE</scope>
    <source>
        <strain evidence="6">NC_groundwater_1482_Ag_S-0.65um_47_24</strain>
    </source>
</reference>
<dbReference type="CDD" id="cd02966">
    <property type="entry name" value="TlpA_like_family"/>
    <property type="match status" value="1"/>
</dbReference>
<protein>
    <submittedName>
        <fullName evidence="6">TlpA family protein disulfide reductase</fullName>
    </submittedName>
</protein>